<sequence length="91" mass="10544">MNVKTVMNDLIGLSKEFEGVEYEIESKNSIYFYSFPKYMKEGIVILKYSAIYDLHTILKGMDGIIVDILEVEDNPGDEKKDLLYVQIEVKE</sequence>
<evidence type="ECO:0000313" key="1">
    <source>
        <dbReference type="EMBL" id="ADC46124.1"/>
    </source>
</evidence>
<dbReference type="Proteomes" id="UP000008680">
    <property type="component" value="Chromosome"/>
</dbReference>
<dbReference type="RefSeq" id="WP_012955080.1">
    <property type="nucleotide sequence ID" value="NC_013790.1"/>
</dbReference>
<dbReference type="EMBL" id="CP001719">
    <property type="protein sequence ID" value="ADC46124.1"/>
    <property type="molecule type" value="Genomic_DNA"/>
</dbReference>
<keyword evidence="2" id="KW-1185">Reference proteome</keyword>
<accession>D3DZU8</accession>
<name>D3DZU8_METRM</name>
<dbReference type="AlphaFoldDB" id="D3DZU8"/>
<evidence type="ECO:0000313" key="2">
    <source>
        <dbReference type="Proteomes" id="UP000008680"/>
    </source>
</evidence>
<dbReference type="PATRIC" id="fig|634498.28.peg.275"/>
<reference evidence="1 2" key="1">
    <citation type="journal article" date="2010" name="PLoS ONE">
        <title>The genome sequence of the rumen methanogen Methanobrevibacter ruminantium reveals new possibilities for controlling ruminant methane emissions.</title>
        <authorList>
            <person name="Leahy S.C."/>
            <person name="Kelly W.J."/>
            <person name="Altermann E."/>
            <person name="Ronimus R.S."/>
            <person name="Yeoman C.J."/>
            <person name="Pacheco D.M."/>
            <person name="Li D."/>
            <person name="Kong Z."/>
            <person name="McTavish S."/>
            <person name="Sang C."/>
            <person name="Lambie S.C."/>
            <person name="Janssen P.H."/>
            <person name="Dey D."/>
            <person name="Attwood G.T."/>
        </authorList>
    </citation>
    <scope>NUCLEOTIDE SEQUENCE [LARGE SCALE GENOMIC DNA]</scope>
    <source>
        <strain evidence="2">ATCC 35063 / DSM 1093 / JCM 13430 / OCM 146 / M1</strain>
    </source>
</reference>
<dbReference type="STRING" id="634498.mru_0272"/>
<dbReference type="KEGG" id="mru:mru_0272"/>
<organism evidence="1 2">
    <name type="scientific">Methanobrevibacter ruminantium (strain ATCC 35063 / DSM 1093 / JCM 13430 / OCM 146 / M1)</name>
    <name type="common">Methanobacterium ruminantium</name>
    <dbReference type="NCBI Taxonomy" id="634498"/>
    <lineage>
        <taxon>Archaea</taxon>
        <taxon>Methanobacteriati</taxon>
        <taxon>Methanobacteriota</taxon>
        <taxon>Methanomada group</taxon>
        <taxon>Methanobacteria</taxon>
        <taxon>Methanobacteriales</taxon>
        <taxon>Methanobacteriaceae</taxon>
        <taxon>Methanobrevibacter</taxon>
    </lineage>
</organism>
<dbReference type="HOGENOM" id="CLU_2420083_0_0_2"/>
<dbReference type="GeneID" id="8769912"/>
<proteinExistence type="predicted"/>
<gene>
    <name evidence="1" type="ordered locus">mru_0272</name>
</gene>
<protein>
    <submittedName>
        <fullName evidence="1">Uncharacterized protein</fullName>
    </submittedName>
</protein>